<evidence type="ECO:0000313" key="3">
    <source>
        <dbReference type="Proteomes" id="UP000002051"/>
    </source>
</evidence>
<dbReference type="EnsemblPlants" id="AES76150">
    <property type="protein sequence ID" value="AES76150"/>
    <property type="gene ID" value="MTR_6g072090"/>
</dbReference>
<dbReference type="EMBL" id="CM001222">
    <property type="protein sequence ID" value="AES76150.1"/>
    <property type="molecule type" value="Genomic_DNA"/>
</dbReference>
<evidence type="ECO:0008006" key="4">
    <source>
        <dbReference type="Google" id="ProtNLM"/>
    </source>
</evidence>
<reference evidence="2" key="3">
    <citation type="submission" date="2015-04" db="UniProtKB">
        <authorList>
            <consortium name="EnsemblPlants"/>
        </authorList>
    </citation>
    <scope>IDENTIFICATION</scope>
    <source>
        <strain evidence="2">cv. Jemalong A17</strain>
    </source>
</reference>
<accession>G7KHW8</accession>
<dbReference type="Proteomes" id="UP000002051">
    <property type="component" value="Chromosome 6"/>
</dbReference>
<keyword evidence="3" id="KW-1185">Reference proteome</keyword>
<protein>
    <recommendedName>
        <fullName evidence="4">Reverse transcriptase zinc-binding domain-containing protein</fullName>
    </recommendedName>
</protein>
<reference evidence="1 3" key="1">
    <citation type="journal article" date="2011" name="Nature">
        <title>The Medicago genome provides insight into the evolution of rhizobial symbioses.</title>
        <authorList>
            <person name="Young N.D."/>
            <person name="Debelle F."/>
            <person name="Oldroyd G.E."/>
            <person name="Geurts R."/>
            <person name="Cannon S.B."/>
            <person name="Udvardi M.K."/>
            <person name="Benedito V.A."/>
            <person name="Mayer K.F."/>
            <person name="Gouzy J."/>
            <person name="Schoof H."/>
            <person name="Van de Peer Y."/>
            <person name="Proost S."/>
            <person name="Cook D.R."/>
            <person name="Meyers B.C."/>
            <person name="Spannagl M."/>
            <person name="Cheung F."/>
            <person name="De Mita S."/>
            <person name="Krishnakumar V."/>
            <person name="Gundlach H."/>
            <person name="Zhou S."/>
            <person name="Mudge J."/>
            <person name="Bharti A.K."/>
            <person name="Murray J.D."/>
            <person name="Naoumkina M.A."/>
            <person name="Rosen B."/>
            <person name="Silverstein K.A."/>
            <person name="Tang H."/>
            <person name="Rombauts S."/>
            <person name="Zhao P.X."/>
            <person name="Zhou P."/>
            <person name="Barbe V."/>
            <person name="Bardou P."/>
            <person name="Bechner M."/>
            <person name="Bellec A."/>
            <person name="Berger A."/>
            <person name="Berges H."/>
            <person name="Bidwell S."/>
            <person name="Bisseling T."/>
            <person name="Choisne N."/>
            <person name="Couloux A."/>
            <person name="Denny R."/>
            <person name="Deshpande S."/>
            <person name="Dai X."/>
            <person name="Doyle J.J."/>
            <person name="Dudez A.M."/>
            <person name="Farmer A.D."/>
            <person name="Fouteau S."/>
            <person name="Franken C."/>
            <person name="Gibelin C."/>
            <person name="Gish J."/>
            <person name="Goldstein S."/>
            <person name="Gonzalez A.J."/>
            <person name="Green P.J."/>
            <person name="Hallab A."/>
            <person name="Hartog M."/>
            <person name="Hua A."/>
            <person name="Humphray S.J."/>
            <person name="Jeong D.H."/>
            <person name="Jing Y."/>
            <person name="Jocker A."/>
            <person name="Kenton S.M."/>
            <person name="Kim D.J."/>
            <person name="Klee K."/>
            <person name="Lai H."/>
            <person name="Lang C."/>
            <person name="Lin S."/>
            <person name="Macmil S.L."/>
            <person name="Magdelenat G."/>
            <person name="Matthews L."/>
            <person name="McCorrison J."/>
            <person name="Monaghan E.L."/>
            <person name="Mun J.H."/>
            <person name="Najar F.Z."/>
            <person name="Nicholson C."/>
            <person name="Noirot C."/>
            <person name="O'Bleness M."/>
            <person name="Paule C.R."/>
            <person name="Poulain J."/>
            <person name="Prion F."/>
            <person name="Qin B."/>
            <person name="Qu C."/>
            <person name="Retzel E.F."/>
            <person name="Riddle C."/>
            <person name="Sallet E."/>
            <person name="Samain S."/>
            <person name="Samson N."/>
            <person name="Sanders I."/>
            <person name="Saurat O."/>
            <person name="Scarpelli C."/>
            <person name="Schiex T."/>
            <person name="Segurens B."/>
            <person name="Severin A.J."/>
            <person name="Sherrier D.J."/>
            <person name="Shi R."/>
            <person name="Sims S."/>
            <person name="Singer S.R."/>
            <person name="Sinharoy S."/>
            <person name="Sterck L."/>
            <person name="Viollet A."/>
            <person name="Wang B.B."/>
            <person name="Wang K."/>
            <person name="Wang M."/>
            <person name="Wang X."/>
            <person name="Warfsmann J."/>
            <person name="Weissenbach J."/>
            <person name="White D.D."/>
            <person name="White J.D."/>
            <person name="Wiley G.B."/>
            <person name="Wincker P."/>
            <person name="Xing Y."/>
            <person name="Yang L."/>
            <person name="Yao Z."/>
            <person name="Ying F."/>
            <person name="Zhai J."/>
            <person name="Zhou L."/>
            <person name="Zuber A."/>
            <person name="Denarie J."/>
            <person name="Dixon R.A."/>
            <person name="May G.D."/>
            <person name="Schwartz D.C."/>
            <person name="Rogers J."/>
            <person name="Quetier F."/>
            <person name="Town C.D."/>
            <person name="Roe B.A."/>
        </authorList>
    </citation>
    <scope>NUCLEOTIDE SEQUENCE [LARGE SCALE GENOMIC DNA]</scope>
    <source>
        <strain evidence="1">A17</strain>
        <strain evidence="2 3">cv. Jemalong A17</strain>
    </source>
</reference>
<sequence length="104" mass="12249">MEIRNLLTNVTLQDTELDVWLWRPNIDDGYTVRGCGQNETIDHLIIRCPIFGDLWQQIKTWIGVFSVDPHQVLDHYYQFVYSSGGYAPRMYFLHLICLCGIWVL</sequence>
<name>G7KHW8_MEDTR</name>
<dbReference type="HOGENOM" id="CLU_082252_1_1_1"/>
<organism evidence="1 3">
    <name type="scientific">Medicago truncatula</name>
    <name type="common">Barrel medic</name>
    <name type="synonym">Medicago tribuloides</name>
    <dbReference type="NCBI Taxonomy" id="3880"/>
    <lineage>
        <taxon>Eukaryota</taxon>
        <taxon>Viridiplantae</taxon>
        <taxon>Streptophyta</taxon>
        <taxon>Embryophyta</taxon>
        <taxon>Tracheophyta</taxon>
        <taxon>Spermatophyta</taxon>
        <taxon>Magnoliopsida</taxon>
        <taxon>eudicotyledons</taxon>
        <taxon>Gunneridae</taxon>
        <taxon>Pentapetalae</taxon>
        <taxon>rosids</taxon>
        <taxon>fabids</taxon>
        <taxon>Fabales</taxon>
        <taxon>Fabaceae</taxon>
        <taxon>Papilionoideae</taxon>
        <taxon>50 kb inversion clade</taxon>
        <taxon>NPAAA clade</taxon>
        <taxon>Hologalegina</taxon>
        <taxon>IRL clade</taxon>
        <taxon>Trifolieae</taxon>
        <taxon>Medicago</taxon>
    </lineage>
</organism>
<proteinExistence type="predicted"/>
<evidence type="ECO:0000313" key="2">
    <source>
        <dbReference type="EnsemblPlants" id="AES76150"/>
    </source>
</evidence>
<gene>
    <name evidence="1" type="ordered locus">MTR_6g072090</name>
</gene>
<evidence type="ECO:0000313" key="1">
    <source>
        <dbReference type="EMBL" id="AES76150.1"/>
    </source>
</evidence>
<reference evidence="1 3" key="2">
    <citation type="journal article" date="2014" name="BMC Genomics">
        <title>An improved genome release (version Mt4.0) for the model legume Medicago truncatula.</title>
        <authorList>
            <person name="Tang H."/>
            <person name="Krishnakumar V."/>
            <person name="Bidwell S."/>
            <person name="Rosen B."/>
            <person name="Chan A."/>
            <person name="Zhou S."/>
            <person name="Gentzbittel L."/>
            <person name="Childs K.L."/>
            <person name="Yandell M."/>
            <person name="Gundlach H."/>
            <person name="Mayer K.F."/>
            <person name="Schwartz D.C."/>
            <person name="Town C.D."/>
        </authorList>
    </citation>
    <scope>GENOME REANNOTATION</scope>
    <source>
        <strain evidence="2 3">cv. Jemalong A17</strain>
    </source>
</reference>
<dbReference type="AlphaFoldDB" id="G7KHW8"/>
<dbReference type="PaxDb" id="3880-AES76150"/>